<reference evidence="3 4" key="1">
    <citation type="submission" date="2019-07" db="EMBL/GenBank/DDBJ databases">
        <authorList>
            <person name="Kim J."/>
        </authorList>
    </citation>
    <scope>NUCLEOTIDE SEQUENCE [LARGE SCALE GENOMIC DNA]</scope>
    <source>
        <strain evidence="3 4">G13</strain>
    </source>
</reference>
<sequence>MEHAIVRSKMKKGLPLMGDPFMKYYVPDTDWLTSPSFNRMLKSYTSVFVKPDIGRKGNGIIRVRNIGRKRVEISSQQGTIACPRDQAYSKIEPMLQPNKSYLVQQGINLATYKRRPFDVRVVLQKPSGIWRATLMCAKVAPRKSSVVTNVAKGAKDYNLYRLLRRTDQILKTSEVMRDLLDVSFQTAQILNAKFPLRIVGLDLAVDKRGKVWFLEANTKPDNVGLESIDRRLHRKYLKAKRIIRKASEE</sequence>
<name>A0A559JDI6_9BACL</name>
<protein>
    <recommendedName>
        <fullName evidence="2">ATP-grasp domain-containing protein</fullName>
    </recommendedName>
</protein>
<keyword evidence="4" id="KW-1185">Reference proteome</keyword>
<evidence type="ECO:0000256" key="1">
    <source>
        <dbReference type="PROSITE-ProRule" id="PRU00409"/>
    </source>
</evidence>
<accession>A0A559JDI6</accession>
<keyword evidence="1" id="KW-0067">ATP-binding</keyword>
<dbReference type="GO" id="GO:0046872">
    <property type="term" value="F:metal ion binding"/>
    <property type="evidence" value="ECO:0007669"/>
    <property type="project" value="InterPro"/>
</dbReference>
<gene>
    <name evidence="3" type="ORF">FPZ45_16960</name>
</gene>
<evidence type="ECO:0000313" key="4">
    <source>
        <dbReference type="Proteomes" id="UP000316330"/>
    </source>
</evidence>
<dbReference type="SUPFAM" id="SSF56059">
    <property type="entry name" value="Glutathione synthetase ATP-binding domain-like"/>
    <property type="match status" value="1"/>
</dbReference>
<evidence type="ECO:0000259" key="2">
    <source>
        <dbReference type="PROSITE" id="PS50975"/>
    </source>
</evidence>
<proteinExistence type="predicted"/>
<dbReference type="PROSITE" id="PS50975">
    <property type="entry name" value="ATP_GRASP"/>
    <property type="match status" value="1"/>
</dbReference>
<feature type="domain" description="ATP-grasp" evidence="2">
    <location>
        <begin position="18"/>
        <end position="248"/>
    </location>
</feature>
<dbReference type="InterPro" id="IPR011761">
    <property type="entry name" value="ATP-grasp"/>
</dbReference>
<dbReference type="EMBL" id="VNJJ01000010">
    <property type="protein sequence ID" value="TVX97935.1"/>
    <property type="molecule type" value="Genomic_DNA"/>
</dbReference>
<dbReference type="AlphaFoldDB" id="A0A559JDI6"/>
<comment type="caution">
    <text evidence="3">The sequence shown here is derived from an EMBL/GenBank/DDBJ whole genome shotgun (WGS) entry which is preliminary data.</text>
</comment>
<dbReference type="Gene3D" id="3.30.470.20">
    <property type="entry name" value="ATP-grasp fold, B domain"/>
    <property type="match status" value="1"/>
</dbReference>
<keyword evidence="1" id="KW-0547">Nucleotide-binding</keyword>
<dbReference type="Proteomes" id="UP000316330">
    <property type="component" value="Unassembled WGS sequence"/>
</dbReference>
<dbReference type="RefSeq" id="WP_144704416.1">
    <property type="nucleotide sequence ID" value="NZ_VNJJ01000010.1"/>
</dbReference>
<dbReference type="Pfam" id="PF14398">
    <property type="entry name" value="ATPgrasp_YheCD"/>
    <property type="match status" value="1"/>
</dbReference>
<evidence type="ECO:0000313" key="3">
    <source>
        <dbReference type="EMBL" id="TVX97935.1"/>
    </source>
</evidence>
<dbReference type="OrthoDB" id="7869153at2"/>
<dbReference type="InterPro" id="IPR026838">
    <property type="entry name" value="YheC/D"/>
</dbReference>
<dbReference type="GO" id="GO:0005524">
    <property type="term" value="F:ATP binding"/>
    <property type="evidence" value="ECO:0007669"/>
    <property type="project" value="UniProtKB-UniRule"/>
</dbReference>
<organism evidence="3 4">
    <name type="scientific">Cohnella terricola</name>
    <dbReference type="NCBI Taxonomy" id="1289167"/>
    <lineage>
        <taxon>Bacteria</taxon>
        <taxon>Bacillati</taxon>
        <taxon>Bacillota</taxon>
        <taxon>Bacilli</taxon>
        <taxon>Bacillales</taxon>
        <taxon>Paenibacillaceae</taxon>
        <taxon>Cohnella</taxon>
    </lineage>
</organism>